<feature type="transmembrane region" description="Helical" evidence="1">
    <location>
        <begin position="257"/>
        <end position="277"/>
    </location>
</feature>
<feature type="transmembrane region" description="Helical" evidence="1">
    <location>
        <begin position="151"/>
        <end position="170"/>
    </location>
</feature>
<dbReference type="RefSeq" id="WP_268942383.1">
    <property type="nucleotide sequence ID" value="NZ_JAPTYD010000015.1"/>
</dbReference>
<dbReference type="EMBL" id="JAPTYD010000015">
    <property type="protein sequence ID" value="MCZ0962364.1"/>
    <property type="molecule type" value="Genomic_DNA"/>
</dbReference>
<name>A0ABT4J623_9RHOB</name>
<dbReference type="Pfam" id="PF09622">
    <property type="entry name" value="DUF2391"/>
    <property type="match status" value="1"/>
</dbReference>
<feature type="transmembrane region" description="Helical" evidence="1">
    <location>
        <begin position="85"/>
        <end position="109"/>
    </location>
</feature>
<keyword evidence="1" id="KW-0812">Transmembrane</keyword>
<gene>
    <name evidence="2" type="ORF">OU682_12110</name>
</gene>
<dbReference type="InterPro" id="IPR013416">
    <property type="entry name" value="CHP02587_IM"/>
</dbReference>
<reference evidence="2" key="1">
    <citation type="submission" date="2022-12" db="EMBL/GenBank/DDBJ databases">
        <title>Paracoccus sp. EF6 isolated from a lake water.</title>
        <authorList>
            <person name="Liu H."/>
        </authorList>
    </citation>
    <scope>NUCLEOTIDE SEQUENCE</scope>
    <source>
        <strain evidence="2">EF6</strain>
    </source>
</reference>
<evidence type="ECO:0000313" key="2">
    <source>
        <dbReference type="EMBL" id="MCZ0962364.1"/>
    </source>
</evidence>
<evidence type="ECO:0000256" key="1">
    <source>
        <dbReference type="SAM" id="Phobius"/>
    </source>
</evidence>
<feature type="transmembrane region" description="Helical" evidence="1">
    <location>
        <begin position="21"/>
        <end position="45"/>
    </location>
</feature>
<sequence length="278" mass="29821">MTARADGARGAPSNREYAIDLMRAFGGAVIFAFPLLMTMEMWWLGFYIDPLRLLVFLALNLAILFGLSCFAGFRETFHLKEDALDAFAAYGVGTISSAVLLTLFGIITWDMPPGEIAGKIAVQSVPASIGAMAARSQLGDNEDDEKGTEGYAGQLFLMLAGALFLAFNVAPTEEMIVISFLMTPWHGLALVVVSLLVLHAFVYSLDFSGQEELPGDGGFWRTFFGYSIAGYGIALLVSLYVLWTFGRLDGLGVGQIAMMTAVLGFPSALGAALARLVV</sequence>
<proteinExistence type="predicted"/>
<feature type="transmembrane region" description="Helical" evidence="1">
    <location>
        <begin position="177"/>
        <end position="203"/>
    </location>
</feature>
<keyword evidence="1" id="KW-1133">Transmembrane helix</keyword>
<keyword evidence="1" id="KW-0472">Membrane</keyword>
<protein>
    <submittedName>
        <fullName evidence="2">TIGR02587 family membrane protein</fullName>
    </submittedName>
</protein>
<accession>A0ABT4J623</accession>
<comment type="caution">
    <text evidence="2">The sequence shown here is derived from an EMBL/GenBank/DDBJ whole genome shotgun (WGS) entry which is preliminary data.</text>
</comment>
<evidence type="ECO:0000313" key="3">
    <source>
        <dbReference type="Proteomes" id="UP001149822"/>
    </source>
</evidence>
<organism evidence="2 3">
    <name type="scientific">Paracoccus benzoatiresistens</name>
    <dbReference type="NCBI Taxonomy" id="2997341"/>
    <lineage>
        <taxon>Bacteria</taxon>
        <taxon>Pseudomonadati</taxon>
        <taxon>Pseudomonadota</taxon>
        <taxon>Alphaproteobacteria</taxon>
        <taxon>Rhodobacterales</taxon>
        <taxon>Paracoccaceae</taxon>
        <taxon>Paracoccus</taxon>
    </lineage>
</organism>
<dbReference type="Proteomes" id="UP001149822">
    <property type="component" value="Unassembled WGS sequence"/>
</dbReference>
<dbReference type="InterPro" id="IPR024464">
    <property type="entry name" value="DUF2391"/>
</dbReference>
<feature type="transmembrane region" description="Helical" evidence="1">
    <location>
        <begin position="51"/>
        <end position="73"/>
    </location>
</feature>
<keyword evidence="3" id="KW-1185">Reference proteome</keyword>
<dbReference type="NCBIfam" id="TIGR02587">
    <property type="entry name" value="TIGR02587 family membrane protein"/>
    <property type="match status" value="1"/>
</dbReference>
<feature type="transmembrane region" description="Helical" evidence="1">
    <location>
        <begin position="223"/>
        <end position="245"/>
    </location>
</feature>